<accession>A0ABT5DJS4</accession>
<comment type="caution">
    <text evidence="13">The sequence shown here is derived from an EMBL/GenBank/DDBJ whole genome shotgun (WGS) entry which is preliminary data.</text>
</comment>
<evidence type="ECO:0000256" key="4">
    <source>
        <dbReference type="ARBA" id="ARBA00022840"/>
    </source>
</evidence>
<comment type="similarity">
    <text evidence="8 9">Belongs to the class-I aminoacyl-tRNA synthetase family.</text>
</comment>
<evidence type="ECO:0000259" key="12">
    <source>
        <dbReference type="Pfam" id="PF20974"/>
    </source>
</evidence>
<evidence type="ECO:0000256" key="8">
    <source>
        <dbReference type="HAMAP-Rule" id="MF_00126"/>
    </source>
</evidence>
<feature type="binding site" evidence="8">
    <location>
        <position position="233"/>
    </location>
    <ligand>
        <name>ATP</name>
        <dbReference type="ChEBI" id="CHEBI:30616"/>
    </ligand>
</feature>
<dbReference type="Pfam" id="PF03950">
    <property type="entry name" value="tRNA-synt_1c_C"/>
    <property type="match status" value="1"/>
</dbReference>
<evidence type="ECO:0000259" key="10">
    <source>
        <dbReference type="Pfam" id="PF00749"/>
    </source>
</evidence>
<dbReference type="Gene3D" id="2.40.240.10">
    <property type="entry name" value="Ribosomal Protein L25, Chain P"/>
    <property type="match status" value="2"/>
</dbReference>
<dbReference type="NCBIfam" id="NF011291">
    <property type="entry name" value="PRK14703.1"/>
    <property type="match status" value="1"/>
</dbReference>
<dbReference type="InterPro" id="IPR020056">
    <property type="entry name" value="Rbsml_bL25/Gln-tRNA_synth_N"/>
</dbReference>
<keyword evidence="3 8" id="KW-0547">Nucleotide-binding</keyword>
<dbReference type="PANTHER" id="PTHR43097:SF5">
    <property type="entry name" value="GLUTAMATE--TRNA LIGASE"/>
    <property type="match status" value="1"/>
</dbReference>
<dbReference type="EC" id="6.1.1.18" evidence="8"/>
<dbReference type="GO" id="GO:0016874">
    <property type="term" value="F:ligase activity"/>
    <property type="evidence" value="ECO:0007669"/>
    <property type="project" value="UniProtKB-KW"/>
</dbReference>
<keyword evidence="2 8" id="KW-0436">Ligase</keyword>
<dbReference type="Gene3D" id="3.40.50.620">
    <property type="entry name" value="HUPs"/>
    <property type="match status" value="1"/>
</dbReference>
<keyword evidence="14" id="KW-1185">Reference proteome</keyword>
<keyword evidence="4 8" id="KW-0067">ATP-binding</keyword>
<feature type="domain" description="Glutamyl/glutaminyl-tRNA synthetase class Ib anti-codon binding" evidence="11">
    <location>
        <begin position="342"/>
        <end position="442"/>
    </location>
</feature>
<feature type="binding site" evidence="8">
    <location>
        <begin position="37"/>
        <end position="39"/>
    </location>
    <ligand>
        <name>ATP</name>
        <dbReference type="ChEBI" id="CHEBI:30616"/>
    </ligand>
</feature>
<reference evidence="13 14" key="1">
    <citation type="submission" date="2022-11" db="EMBL/GenBank/DDBJ databases">
        <title>Minimal conservation of predation-associated metabolite biosynthetic gene clusters underscores biosynthetic potential of Myxococcota including descriptions for ten novel species: Archangium lansinium sp. nov., Myxococcus landrumus sp. nov., Nannocystis bai.</title>
        <authorList>
            <person name="Ahearne A."/>
            <person name="Stevens C."/>
            <person name="Dowd S."/>
        </authorList>
    </citation>
    <scope>NUCLEOTIDE SEQUENCE [LARGE SCALE GENOMIC DNA]</scope>
    <source>
        <strain evidence="13 14">NCWAL01</strain>
    </source>
</reference>
<dbReference type="CDD" id="cd00807">
    <property type="entry name" value="GlnRS_core"/>
    <property type="match status" value="1"/>
</dbReference>
<name>A0ABT5DJS4_9BACT</name>
<dbReference type="InterPro" id="IPR020058">
    <property type="entry name" value="Glu/Gln-tRNA-synth_Ib_cat-dom"/>
</dbReference>
<evidence type="ECO:0000256" key="9">
    <source>
        <dbReference type="RuleBase" id="RU363037"/>
    </source>
</evidence>
<feature type="binding site" evidence="8">
    <location>
        <begin position="43"/>
        <end position="49"/>
    </location>
    <ligand>
        <name>ATP</name>
        <dbReference type="ChEBI" id="CHEBI:30616"/>
    </ligand>
</feature>
<feature type="binding site" evidence="8">
    <location>
        <position position="214"/>
    </location>
    <ligand>
        <name>L-glutamine</name>
        <dbReference type="ChEBI" id="CHEBI:58359"/>
    </ligand>
</feature>
<evidence type="ECO:0000256" key="7">
    <source>
        <dbReference type="ARBA" id="ARBA00048270"/>
    </source>
</evidence>
<gene>
    <name evidence="8" type="primary">glnS</name>
    <name evidence="13" type="ORF">POL68_35885</name>
</gene>
<evidence type="ECO:0000313" key="13">
    <source>
        <dbReference type="EMBL" id="MDC0713902.1"/>
    </source>
</evidence>
<dbReference type="RefSeq" id="WP_272144356.1">
    <property type="nucleotide sequence ID" value="NZ_JAQNDM010000002.1"/>
</dbReference>
<dbReference type="InterPro" id="IPR000924">
    <property type="entry name" value="Glu/Gln-tRNA-synth"/>
</dbReference>
<dbReference type="Pfam" id="PF00749">
    <property type="entry name" value="tRNA-synt_1c"/>
    <property type="match status" value="1"/>
</dbReference>
<dbReference type="EMBL" id="JAQNDM010000002">
    <property type="protein sequence ID" value="MDC0713902.1"/>
    <property type="molecule type" value="Genomic_DNA"/>
</dbReference>
<evidence type="ECO:0000259" key="11">
    <source>
        <dbReference type="Pfam" id="PF03950"/>
    </source>
</evidence>
<dbReference type="SUPFAM" id="SSF50715">
    <property type="entry name" value="Ribosomal protein L25-like"/>
    <property type="match status" value="1"/>
</dbReference>
<feature type="binding site" evidence="8">
    <location>
        <position position="69"/>
    </location>
    <ligand>
        <name>L-glutamine</name>
        <dbReference type="ChEBI" id="CHEBI:58359"/>
    </ligand>
</feature>
<feature type="binding site" evidence="8">
    <location>
        <begin position="263"/>
        <end position="264"/>
    </location>
    <ligand>
        <name>ATP</name>
        <dbReference type="ChEBI" id="CHEBI:30616"/>
    </ligand>
</feature>
<dbReference type="InterPro" id="IPR011035">
    <property type="entry name" value="Ribosomal_bL25/Gln-tRNA_synth"/>
</dbReference>
<dbReference type="HAMAP" id="MF_00126">
    <property type="entry name" value="Gln_tRNA_synth"/>
    <property type="match status" value="1"/>
</dbReference>
<evidence type="ECO:0000256" key="5">
    <source>
        <dbReference type="ARBA" id="ARBA00022917"/>
    </source>
</evidence>
<keyword evidence="1 8" id="KW-0963">Cytoplasm</keyword>
<evidence type="ECO:0000256" key="3">
    <source>
        <dbReference type="ARBA" id="ARBA00022741"/>
    </source>
</evidence>
<dbReference type="NCBIfam" id="TIGR00440">
    <property type="entry name" value="glnS"/>
    <property type="match status" value="1"/>
</dbReference>
<feature type="short sequence motif" description="'HIGH' region" evidence="8">
    <location>
        <begin position="36"/>
        <end position="46"/>
    </location>
</feature>
<dbReference type="Proteomes" id="UP001221838">
    <property type="component" value="Unassembled WGS sequence"/>
</dbReference>
<dbReference type="InterPro" id="IPR049437">
    <property type="entry name" value="tRNA-synt_1c_C2"/>
</dbReference>
<feature type="domain" description="tRNA synthetases class I (E and Q) anti-codon binding" evidence="12">
    <location>
        <begin position="459"/>
        <end position="533"/>
    </location>
</feature>
<dbReference type="PRINTS" id="PR00987">
    <property type="entry name" value="TRNASYNTHGLU"/>
</dbReference>
<dbReference type="InterPro" id="IPR004514">
    <property type="entry name" value="Gln-tRNA-synth"/>
</dbReference>
<dbReference type="InterPro" id="IPR014729">
    <property type="entry name" value="Rossmann-like_a/b/a_fold"/>
</dbReference>
<comment type="caution">
    <text evidence="8">Lacks conserved residue(s) required for the propagation of feature annotation.</text>
</comment>
<dbReference type="PROSITE" id="PS00178">
    <property type="entry name" value="AA_TRNA_LIGASE_I"/>
    <property type="match status" value="1"/>
</dbReference>
<comment type="subcellular location">
    <subcellularLocation>
        <location evidence="8">Cytoplasm</location>
    </subcellularLocation>
</comment>
<dbReference type="PANTHER" id="PTHR43097">
    <property type="entry name" value="GLUTAMINE-TRNA LIGASE"/>
    <property type="match status" value="1"/>
</dbReference>
<keyword evidence="5 8" id="KW-0648">Protein biosynthesis</keyword>
<evidence type="ECO:0000256" key="6">
    <source>
        <dbReference type="ARBA" id="ARBA00023146"/>
    </source>
</evidence>
<organism evidence="13 14">
    <name type="scientific">Stigmatella ashevillensis</name>
    <dbReference type="NCBI Taxonomy" id="2995309"/>
    <lineage>
        <taxon>Bacteria</taxon>
        <taxon>Pseudomonadati</taxon>
        <taxon>Myxococcota</taxon>
        <taxon>Myxococcia</taxon>
        <taxon>Myxococcales</taxon>
        <taxon>Cystobacterineae</taxon>
        <taxon>Archangiaceae</taxon>
        <taxon>Stigmatella</taxon>
    </lineage>
</organism>
<sequence length="562" mass="64570">MTTISEAQGQNFLQEIIEEDRRSGKHGGRVHTRFPPEPNGYLHIGHAKAICLNFGLAQQYGGKCNLRLDDTNPLTEDTDYVQSIERDVKWLGGDWDDRKFFASDYFEKLYGFAVSLIQQGKAYVCSLTADEISEYRGDFNTPGRDSPYRSRSVEENLDLFRRMRAGEFPDGKHTLRAKIDMASPNPVLRDPPIYRIRHAHHHRTGDTWCIYPLYDFAHCLSDAIEGITHSICTLEFENRRVLYDWIVDSLIQGSRPHQYEFARLKLTYTVMSKRKLLQMVTEGLVSGWDDPRMMTISGLRRRGCTSASLRDFATRIGVSKTDSWIDMSLLELCIREDLNERAPRAMAVLRPLKVVIENYPAGQSEELETANHPLKEELGKRMLRFERELYIEADDFMEEPTKGFFRLAPGKEVRLRSAYFIKCERVVKDDKGQVVELRCSYDPATRGGDSPDGRKVKGTLHWVPASAPVAEVRLYDRLFSVEHPDRDKDKDFKTFLNPSSLEVLPNARVEPMLAQATPEAFFQFERLGYFNVDSKDSQPGKPVFNRTVTLKDSWAKEQVKGK</sequence>
<dbReference type="InterPro" id="IPR050132">
    <property type="entry name" value="Gln/Glu-tRNA_Ligase"/>
</dbReference>
<proteinExistence type="inferred from homology"/>
<feature type="short sequence motif" description="'KMSKS' region" evidence="8">
    <location>
        <begin position="270"/>
        <end position="274"/>
    </location>
</feature>
<dbReference type="InterPro" id="IPR022861">
    <property type="entry name" value="Gln_tRNA_ligase_bac"/>
</dbReference>
<evidence type="ECO:0000256" key="1">
    <source>
        <dbReference type="ARBA" id="ARBA00022490"/>
    </source>
</evidence>
<feature type="domain" description="Glutamyl/glutaminyl-tRNA synthetase class Ib catalytic" evidence="10">
    <location>
        <begin position="30"/>
        <end position="339"/>
    </location>
</feature>
<comment type="subunit">
    <text evidence="8">Monomer.</text>
</comment>
<keyword evidence="6 8" id="KW-0030">Aminoacyl-tRNA synthetase</keyword>
<comment type="catalytic activity">
    <reaction evidence="7 8">
        <text>tRNA(Gln) + L-glutamine + ATP = L-glutaminyl-tRNA(Gln) + AMP + diphosphate</text>
        <dbReference type="Rhea" id="RHEA:20121"/>
        <dbReference type="Rhea" id="RHEA-COMP:9662"/>
        <dbReference type="Rhea" id="RHEA-COMP:9681"/>
        <dbReference type="ChEBI" id="CHEBI:30616"/>
        <dbReference type="ChEBI" id="CHEBI:33019"/>
        <dbReference type="ChEBI" id="CHEBI:58359"/>
        <dbReference type="ChEBI" id="CHEBI:78442"/>
        <dbReference type="ChEBI" id="CHEBI:78521"/>
        <dbReference type="ChEBI" id="CHEBI:456215"/>
        <dbReference type="EC" id="6.1.1.18"/>
    </reaction>
</comment>
<evidence type="ECO:0000256" key="2">
    <source>
        <dbReference type="ARBA" id="ARBA00022598"/>
    </source>
</evidence>
<dbReference type="SUPFAM" id="SSF52374">
    <property type="entry name" value="Nucleotidylyl transferase"/>
    <property type="match status" value="1"/>
</dbReference>
<dbReference type="InterPro" id="IPR001412">
    <property type="entry name" value="aa-tRNA-synth_I_CS"/>
</dbReference>
<feature type="binding site" evidence="8">
    <location>
        <begin position="271"/>
        <end position="273"/>
    </location>
    <ligand>
        <name>ATP</name>
        <dbReference type="ChEBI" id="CHEBI:30616"/>
    </ligand>
</feature>
<evidence type="ECO:0000313" key="14">
    <source>
        <dbReference type="Proteomes" id="UP001221838"/>
    </source>
</evidence>
<protein>
    <recommendedName>
        <fullName evidence="8">Glutamine--tRNA ligase</fullName>
        <ecNumber evidence="8">6.1.1.18</ecNumber>
    </recommendedName>
    <alternativeName>
        <fullName evidence="8">Glutaminyl-tRNA synthetase</fullName>
        <shortName evidence="8">GlnRS</shortName>
    </alternativeName>
</protein>
<dbReference type="InterPro" id="IPR020059">
    <property type="entry name" value="Glu/Gln-tRNA-synth_Ib_codon-bd"/>
</dbReference>
<dbReference type="Pfam" id="PF20974">
    <property type="entry name" value="tRNA-synt_1c_C2"/>
    <property type="match status" value="1"/>
</dbReference>